<gene>
    <name evidence="1" type="primary">LOC114337071</name>
</gene>
<accession>A0A6P7GE86</accession>
<organism evidence="1">
    <name type="scientific">Diabrotica virgifera virgifera</name>
    <name type="common">western corn rootworm</name>
    <dbReference type="NCBI Taxonomy" id="50390"/>
    <lineage>
        <taxon>Eukaryota</taxon>
        <taxon>Metazoa</taxon>
        <taxon>Ecdysozoa</taxon>
        <taxon>Arthropoda</taxon>
        <taxon>Hexapoda</taxon>
        <taxon>Insecta</taxon>
        <taxon>Pterygota</taxon>
        <taxon>Neoptera</taxon>
        <taxon>Endopterygota</taxon>
        <taxon>Coleoptera</taxon>
        <taxon>Polyphaga</taxon>
        <taxon>Cucujiformia</taxon>
        <taxon>Chrysomeloidea</taxon>
        <taxon>Chrysomelidae</taxon>
        <taxon>Galerucinae</taxon>
        <taxon>Diabroticina</taxon>
        <taxon>Diabroticites</taxon>
        <taxon>Diabrotica</taxon>
    </lineage>
</organism>
<dbReference type="InParanoid" id="A0A6P7GE86"/>
<dbReference type="AlphaFoldDB" id="A0A6P7GE86"/>
<reference evidence="1" key="1">
    <citation type="submission" date="2025-08" db="UniProtKB">
        <authorList>
            <consortium name="RefSeq"/>
        </authorList>
    </citation>
    <scope>IDENTIFICATION</scope>
    <source>
        <tissue evidence="1">Whole insect</tissue>
    </source>
</reference>
<protein>
    <submittedName>
        <fullName evidence="1">Uncharacterized protein LOC114337071</fullName>
    </submittedName>
</protein>
<sequence>MSKDTQNMALDMSGSDITMEVVLKNIYTSCDPNNLNSVPTSELIEFIRPYMLEDLSALDNLKRMLDPENTNIPVPGEKFYNVMNEWTQKIASHTDKDDGLFNETPR</sequence>
<evidence type="ECO:0000313" key="1">
    <source>
        <dbReference type="RefSeq" id="XP_028143258.1"/>
    </source>
</evidence>
<name>A0A6P7GE86_DIAVI</name>
<proteinExistence type="predicted"/>
<dbReference type="RefSeq" id="XP_028143258.1">
    <property type="nucleotide sequence ID" value="XM_028287457.1"/>
</dbReference>